<dbReference type="GO" id="GO:0016491">
    <property type="term" value="F:oxidoreductase activity"/>
    <property type="evidence" value="ECO:0007669"/>
    <property type="project" value="TreeGrafter"/>
</dbReference>
<evidence type="ECO:0000313" key="2">
    <source>
        <dbReference type="EMBL" id="KFG30244.1"/>
    </source>
</evidence>
<dbReference type="PANTHER" id="PTHR12697">
    <property type="entry name" value="PBS LYASE HEAT-LIKE PROTEIN"/>
    <property type="match status" value="1"/>
</dbReference>
<accession>A0A086JDM6</accession>
<sequence>MSLKLGIPRLRLSALQSVQAARLPSLAHACVGLLCVLAHLLLSPVPPALCSYRAMTTLRNLNSPKATAMLALVLSRDSSSAILRHEIAFVLGQLRIPSASAGDAAVQGDAPAPAPEHDGAANAPPQYRETPEFLKEQLKVEHSEATAARATFAALAQCLENAREHPMARHEAALALGSLGASAGAAETRWEDGATSVQDTVIRLL</sequence>
<gene>
    <name evidence="2" type="ORF">TGFOU_407390</name>
</gene>
<dbReference type="SUPFAM" id="SSF48371">
    <property type="entry name" value="ARM repeat"/>
    <property type="match status" value="1"/>
</dbReference>
<evidence type="ECO:0000313" key="3">
    <source>
        <dbReference type="Proteomes" id="UP000028838"/>
    </source>
</evidence>
<reference evidence="2 3" key="1">
    <citation type="submission" date="2014-07" db="EMBL/GenBank/DDBJ databases">
        <authorList>
            <person name="Sibley D."/>
            <person name="Venepally P."/>
            <person name="Karamycheva S."/>
            <person name="Hadjithomas M."/>
            <person name="Khan A."/>
            <person name="Brunk B."/>
            <person name="Roos D."/>
            <person name="Caler E."/>
            <person name="Lorenzi H."/>
        </authorList>
    </citation>
    <scope>NUCLEOTIDE SEQUENCE [LARGE SCALE GENOMIC DNA]</scope>
    <source>
        <strain evidence="2 3">FOU</strain>
    </source>
</reference>
<dbReference type="Proteomes" id="UP000028838">
    <property type="component" value="Unassembled WGS sequence"/>
</dbReference>
<organism evidence="2 3">
    <name type="scientific">Toxoplasma gondii FOU</name>
    <dbReference type="NCBI Taxonomy" id="943167"/>
    <lineage>
        <taxon>Eukaryota</taxon>
        <taxon>Sar</taxon>
        <taxon>Alveolata</taxon>
        <taxon>Apicomplexa</taxon>
        <taxon>Conoidasida</taxon>
        <taxon>Coccidia</taxon>
        <taxon>Eucoccidiorida</taxon>
        <taxon>Eimeriorina</taxon>
        <taxon>Sarcocystidae</taxon>
        <taxon>Toxoplasma</taxon>
    </lineage>
</organism>
<dbReference type="AlphaFoldDB" id="A0A086JDM6"/>
<dbReference type="PANTHER" id="PTHR12697:SF5">
    <property type="entry name" value="DEOXYHYPUSINE HYDROXYLASE"/>
    <property type="match status" value="1"/>
</dbReference>
<name>A0A086JDM6_TOXGO</name>
<dbReference type="VEuPathDB" id="ToxoDB:TGFOU_407390"/>
<feature type="region of interest" description="Disordered" evidence="1">
    <location>
        <begin position="102"/>
        <end position="126"/>
    </location>
</feature>
<dbReference type="InterPro" id="IPR016024">
    <property type="entry name" value="ARM-type_fold"/>
</dbReference>
<proteinExistence type="predicted"/>
<evidence type="ECO:0000256" key="1">
    <source>
        <dbReference type="SAM" id="MobiDB-lite"/>
    </source>
</evidence>
<protein>
    <submittedName>
        <fullName evidence="2">HEAT repeat protein</fullName>
    </submittedName>
</protein>
<comment type="caution">
    <text evidence="2">The sequence shown here is derived from an EMBL/GenBank/DDBJ whole genome shotgun (WGS) entry which is preliminary data.</text>
</comment>
<dbReference type="EMBL" id="AEYH02003226">
    <property type="protein sequence ID" value="KFG30244.1"/>
    <property type="molecule type" value="Genomic_DNA"/>
</dbReference>